<comment type="caution">
    <text evidence="4">The sequence shown here is derived from an EMBL/GenBank/DDBJ whole genome shotgun (WGS) entry which is preliminary data.</text>
</comment>
<evidence type="ECO:0000313" key="5">
    <source>
        <dbReference type="Proteomes" id="UP000761264"/>
    </source>
</evidence>
<dbReference type="RefSeq" id="WP_167230565.1">
    <property type="nucleotide sequence ID" value="NZ_JAAQPH010000029.1"/>
</dbReference>
<keyword evidence="5" id="KW-1185">Reference proteome</keyword>
<dbReference type="PANTHER" id="PTHR34039:SF1">
    <property type="entry name" value="UPF0102 PROTEIN YRAN"/>
    <property type="match status" value="1"/>
</dbReference>
<dbReference type="Pfam" id="PF02021">
    <property type="entry name" value="UPF0102"/>
    <property type="match status" value="1"/>
</dbReference>
<reference evidence="4" key="1">
    <citation type="submission" date="2020-03" db="EMBL/GenBank/DDBJ databases">
        <title>Genome of Pelagibius litoralis DSM 21314T.</title>
        <authorList>
            <person name="Wang G."/>
        </authorList>
    </citation>
    <scope>NUCLEOTIDE SEQUENCE</scope>
    <source>
        <strain evidence="4">DSM 21314</strain>
    </source>
</reference>
<dbReference type="InterPro" id="IPR011856">
    <property type="entry name" value="tRNA_endonuc-like_dom_sf"/>
</dbReference>
<sequence length="143" mass="16225">MTGTGARKREKPGKRQKQGAYRRGRRAEWIAAGWLRLKGYRILARGYRCPVGEIDLIARRGSVLAFVEVKQRGRLAAAAEAISPRQRRRIGRAAEAFLQERPQLAGLSLRFDAVLIQRGGFSLAEPWLRHEKDAWRSDTGLPY</sequence>
<comment type="similarity">
    <text evidence="1 2">Belongs to the UPF0102 family.</text>
</comment>
<dbReference type="HAMAP" id="MF_00048">
    <property type="entry name" value="UPF0102"/>
    <property type="match status" value="1"/>
</dbReference>
<dbReference type="AlphaFoldDB" id="A0A967F2J0"/>
<name>A0A967F2J0_9PROT</name>
<dbReference type="NCBIfam" id="NF009151">
    <property type="entry name" value="PRK12497.1-5"/>
    <property type="match status" value="1"/>
</dbReference>
<evidence type="ECO:0000256" key="1">
    <source>
        <dbReference type="ARBA" id="ARBA00006738"/>
    </source>
</evidence>
<accession>A0A967F2J0</accession>
<organism evidence="4 5">
    <name type="scientific">Pelagibius litoralis</name>
    <dbReference type="NCBI Taxonomy" id="374515"/>
    <lineage>
        <taxon>Bacteria</taxon>
        <taxon>Pseudomonadati</taxon>
        <taxon>Pseudomonadota</taxon>
        <taxon>Alphaproteobacteria</taxon>
        <taxon>Rhodospirillales</taxon>
        <taxon>Rhodovibrionaceae</taxon>
        <taxon>Pelagibius</taxon>
    </lineage>
</organism>
<dbReference type="InterPro" id="IPR011335">
    <property type="entry name" value="Restrct_endonuc-II-like"/>
</dbReference>
<evidence type="ECO:0000256" key="3">
    <source>
        <dbReference type="SAM" id="MobiDB-lite"/>
    </source>
</evidence>
<dbReference type="Proteomes" id="UP000761264">
    <property type="component" value="Unassembled WGS sequence"/>
</dbReference>
<evidence type="ECO:0000313" key="4">
    <source>
        <dbReference type="EMBL" id="NIA72003.1"/>
    </source>
</evidence>
<dbReference type="PANTHER" id="PTHR34039">
    <property type="entry name" value="UPF0102 PROTEIN YRAN"/>
    <property type="match status" value="1"/>
</dbReference>
<protein>
    <recommendedName>
        <fullName evidence="2">UPF0102 protein HBA54_25715</fullName>
    </recommendedName>
</protein>
<evidence type="ECO:0000256" key="2">
    <source>
        <dbReference type="HAMAP-Rule" id="MF_00048"/>
    </source>
</evidence>
<dbReference type="SUPFAM" id="SSF52980">
    <property type="entry name" value="Restriction endonuclease-like"/>
    <property type="match status" value="1"/>
</dbReference>
<dbReference type="InterPro" id="IPR003509">
    <property type="entry name" value="UPF0102_YraN-like"/>
</dbReference>
<gene>
    <name evidence="4" type="ORF">HBA54_25715</name>
</gene>
<dbReference type="EMBL" id="JAAQPH010000029">
    <property type="protein sequence ID" value="NIA72003.1"/>
    <property type="molecule type" value="Genomic_DNA"/>
</dbReference>
<proteinExistence type="inferred from homology"/>
<dbReference type="Gene3D" id="3.40.1350.10">
    <property type="match status" value="1"/>
</dbReference>
<dbReference type="GO" id="GO:0003676">
    <property type="term" value="F:nucleic acid binding"/>
    <property type="evidence" value="ECO:0007669"/>
    <property type="project" value="InterPro"/>
</dbReference>
<feature type="region of interest" description="Disordered" evidence="3">
    <location>
        <begin position="1"/>
        <end position="21"/>
    </location>
</feature>